<comment type="caution">
    <text evidence="3">The sequence shown here is derived from an EMBL/GenBank/DDBJ whole genome shotgun (WGS) entry which is preliminary data.</text>
</comment>
<dbReference type="Gene3D" id="3.40.420.10">
    <property type="entry name" value="Ricin (A subunit), domain 1"/>
    <property type="match status" value="1"/>
</dbReference>
<proteinExistence type="inferred from homology"/>
<keyword evidence="1" id="KW-0652">Protein synthesis inhibitor</keyword>
<name>A0AAD8M796_9APIA</name>
<keyword evidence="1" id="KW-0800">Toxin</keyword>
<dbReference type="PANTHER" id="PTHR33453">
    <property type="match status" value="1"/>
</dbReference>
<evidence type="ECO:0000256" key="2">
    <source>
        <dbReference type="SAM" id="MobiDB-lite"/>
    </source>
</evidence>
<evidence type="ECO:0000313" key="4">
    <source>
        <dbReference type="Proteomes" id="UP001237642"/>
    </source>
</evidence>
<dbReference type="InterPro" id="IPR001574">
    <property type="entry name" value="Ribosome_inactivat_prot"/>
</dbReference>
<sequence length="277" mass="31527">MEVATLVLKEDTEGVDHKQFITEIRQQCGPVHPNYGYRTLPCVDKKKVFTVRVKEDHGQGNLIMVFGQKNVYFIAWETADRVVIFDDLQDDFKKPEKEVQERWNRVVDPDGKRNRKGQAKTAPKATPTPPGRDHPGLATADLAGLHCDYPSLCALADERDKIELGYHALRKALKALSQPIIPKGDKGHDVFLRNLAHYVLVIVLMIPECVRFNDMLDYVVEHYDTGATINDYLMGLTNKWSTLSKQVLRYPTKFDDLNENQKKVIKNLAVVLKEAEA</sequence>
<organism evidence="3 4">
    <name type="scientific">Heracleum sosnowskyi</name>
    <dbReference type="NCBI Taxonomy" id="360622"/>
    <lineage>
        <taxon>Eukaryota</taxon>
        <taxon>Viridiplantae</taxon>
        <taxon>Streptophyta</taxon>
        <taxon>Embryophyta</taxon>
        <taxon>Tracheophyta</taxon>
        <taxon>Spermatophyta</taxon>
        <taxon>Magnoliopsida</taxon>
        <taxon>eudicotyledons</taxon>
        <taxon>Gunneridae</taxon>
        <taxon>Pentapetalae</taxon>
        <taxon>asterids</taxon>
        <taxon>campanulids</taxon>
        <taxon>Apiales</taxon>
        <taxon>Apiaceae</taxon>
        <taxon>Apioideae</taxon>
        <taxon>apioid superclade</taxon>
        <taxon>Tordylieae</taxon>
        <taxon>Tordyliinae</taxon>
        <taxon>Heracleum</taxon>
    </lineage>
</organism>
<dbReference type="GO" id="GO:0006952">
    <property type="term" value="P:defense response"/>
    <property type="evidence" value="ECO:0007669"/>
    <property type="project" value="UniProtKB-KW"/>
</dbReference>
<dbReference type="Pfam" id="PF00161">
    <property type="entry name" value="RIP"/>
    <property type="match status" value="1"/>
</dbReference>
<dbReference type="AlphaFoldDB" id="A0AAD8M796"/>
<keyword evidence="4" id="KW-1185">Reference proteome</keyword>
<feature type="compositionally biased region" description="Basic and acidic residues" evidence="2">
    <location>
        <begin position="99"/>
        <end position="112"/>
    </location>
</feature>
<comment type="catalytic activity">
    <reaction evidence="1">
        <text>Endohydrolysis of the N-glycosidic bond at one specific adenosine on the 28S rRNA.</text>
        <dbReference type="EC" id="3.2.2.22"/>
    </reaction>
</comment>
<evidence type="ECO:0000256" key="1">
    <source>
        <dbReference type="RuleBase" id="RU004915"/>
    </source>
</evidence>
<dbReference type="InterPro" id="IPR016138">
    <property type="entry name" value="Ribosome_inactivat_prot_sub1"/>
</dbReference>
<feature type="region of interest" description="Disordered" evidence="2">
    <location>
        <begin position="99"/>
        <end position="137"/>
    </location>
</feature>
<dbReference type="GO" id="GO:0030598">
    <property type="term" value="F:rRNA N-glycosylase activity"/>
    <property type="evidence" value="ECO:0007669"/>
    <property type="project" value="UniProtKB-EC"/>
</dbReference>
<dbReference type="EMBL" id="JAUIZM010000009">
    <property type="protein sequence ID" value="KAK1363271.1"/>
    <property type="molecule type" value="Genomic_DNA"/>
</dbReference>
<dbReference type="EC" id="3.2.2.22" evidence="1"/>
<dbReference type="SUPFAM" id="SSF56371">
    <property type="entry name" value="Ribosome inactivating proteins (RIP)"/>
    <property type="match status" value="1"/>
</dbReference>
<evidence type="ECO:0000313" key="3">
    <source>
        <dbReference type="EMBL" id="KAK1363271.1"/>
    </source>
</evidence>
<reference evidence="3" key="1">
    <citation type="submission" date="2023-02" db="EMBL/GenBank/DDBJ databases">
        <title>Genome of toxic invasive species Heracleum sosnowskyi carries increased number of genes despite the absence of recent whole-genome duplications.</title>
        <authorList>
            <person name="Schelkunov M."/>
            <person name="Shtratnikova V."/>
            <person name="Makarenko M."/>
            <person name="Klepikova A."/>
            <person name="Omelchenko D."/>
            <person name="Novikova G."/>
            <person name="Obukhova E."/>
            <person name="Bogdanov V."/>
            <person name="Penin A."/>
            <person name="Logacheva M."/>
        </authorList>
    </citation>
    <scope>NUCLEOTIDE SEQUENCE</scope>
    <source>
        <strain evidence="3">Hsosn_3</strain>
        <tissue evidence="3">Leaf</tissue>
    </source>
</reference>
<keyword evidence="1" id="KW-0378">Hydrolase</keyword>
<reference evidence="3" key="2">
    <citation type="submission" date="2023-05" db="EMBL/GenBank/DDBJ databases">
        <authorList>
            <person name="Schelkunov M.I."/>
        </authorList>
    </citation>
    <scope>NUCLEOTIDE SEQUENCE</scope>
    <source>
        <strain evidence="3">Hsosn_3</strain>
        <tissue evidence="3">Leaf</tissue>
    </source>
</reference>
<dbReference type="InterPro" id="IPR036041">
    <property type="entry name" value="Ribosome-inact_prot_sf"/>
</dbReference>
<gene>
    <name evidence="3" type="ORF">POM88_038832</name>
</gene>
<accession>A0AAD8M796</accession>
<dbReference type="Proteomes" id="UP001237642">
    <property type="component" value="Unassembled WGS sequence"/>
</dbReference>
<protein>
    <recommendedName>
        <fullName evidence="1">rRNA N-glycosylase</fullName>
        <ecNumber evidence="1">3.2.2.22</ecNumber>
    </recommendedName>
</protein>
<dbReference type="GO" id="GO:0017148">
    <property type="term" value="P:negative regulation of translation"/>
    <property type="evidence" value="ECO:0007669"/>
    <property type="project" value="UniProtKB-KW"/>
</dbReference>
<dbReference type="PANTHER" id="PTHR33453:SF34">
    <property type="entry name" value="RIBOSOME-INACTIVATING PROTEIN"/>
    <property type="match status" value="1"/>
</dbReference>
<keyword evidence="1" id="KW-0611">Plant defense</keyword>
<comment type="similarity">
    <text evidence="1">Belongs to the ribosome-inactivating protein family.</text>
</comment>
<dbReference type="GO" id="GO:0090729">
    <property type="term" value="F:toxin activity"/>
    <property type="evidence" value="ECO:0007669"/>
    <property type="project" value="UniProtKB-KW"/>
</dbReference>